<dbReference type="Proteomes" id="UP000236291">
    <property type="component" value="Unassembled WGS sequence"/>
</dbReference>
<reference evidence="1 2" key="2">
    <citation type="journal article" date="2017" name="Front. Plant Sci.">
        <title>Gene Classification and Mining of Molecular Markers Useful in Red Clover (Trifolium pratense) Breeding.</title>
        <authorList>
            <person name="Istvanek J."/>
            <person name="Dluhosova J."/>
            <person name="Dluhos P."/>
            <person name="Patkova L."/>
            <person name="Nedelnik J."/>
            <person name="Repkova J."/>
        </authorList>
    </citation>
    <scope>NUCLEOTIDE SEQUENCE [LARGE SCALE GENOMIC DNA]</scope>
    <source>
        <strain evidence="2">cv. Tatra</strain>
        <tissue evidence="1">Young leaves</tissue>
    </source>
</reference>
<evidence type="ECO:0000313" key="1">
    <source>
        <dbReference type="EMBL" id="PNX68519.1"/>
    </source>
</evidence>
<organism evidence="1 2">
    <name type="scientific">Trifolium pratense</name>
    <name type="common">Red clover</name>
    <dbReference type="NCBI Taxonomy" id="57577"/>
    <lineage>
        <taxon>Eukaryota</taxon>
        <taxon>Viridiplantae</taxon>
        <taxon>Streptophyta</taxon>
        <taxon>Embryophyta</taxon>
        <taxon>Tracheophyta</taxon>
        <taxon>Spermatophyta</taxon>
        <taxon>Magnoliopsida</taxon>
        <taxon>eudicotyledons</taxon>
        <taxon>Gunneridae</taxon>
        <taxon>Pentapetalae</taxon>
        <taxon>rosids</taxon>
        <taxon>fabids</taxon>
        <taxon>Fabales</taxon>
        <taxon>Fabaceae</taxon>
        <taxon>Papilionoideae</taxon>
        <taxon>50 kb inversion clade</taxon>
        <taxon>NPAAA clade</taxon>
        <taxon>Hologalegina</taxon>
        <taxon>IRL clade</taxon>
        <taxon>Trifolieae</taxon>
        <taxon>Trifolium</taxon>
    </lineage>
</organism>
<dbReference type="EMBL" id="ASHM01105592">
    <property type="protein sequence ID" value="PNX68519.1"/>
    <property type="molecule type" value="Genomic_DNA"/>
</dbReference>
<name>A0A2K3KQG6_TRIPR</name>
<dbReference type="AlphaFoldDB" id="A0A2K3KQG6"/>
<gene>
    <name evidence="1" type="ORF">L195_g056211</name>
</gene>
<sequence>RLSFLDQKGEEDDLSGVELEELHGVKLDIHSLSRMSRHQGNAISVIQVGGATMEGVSPIR</sequence>
<evidence type="ECO:0000313" key="2">
    <source>
        <dbReference type="Proteomes" id="UP000236291"/>
    </source>
</evidence>
<feature type="non-terminal residue" evidence="1">
    <location>
        <position position="1"/>
    </location>
</feature>
<reference evidence="1 2" key="1">
    <citation type="journal article" date="2014" name="Am. J. Bot.">
        <title>Genome assembly and annotation for red clover (Trifolium pratense; Fabaceae).</title>
        <authorList>
            <person name="Istvanek J."/>
            <person name="Jaros M."/>
            <person name="Krenek A."/>
            <person name="Repkova J."/>
        </authorList>
    </citation>
    <scope>NUCLEOTIDE SEQUENCE [LARGE SCALE GENOMIC DNA]</scope>
    <source>
        <strain evidence="2">cv. Tatra</strain>
        <tissue evidence="1">Young leaves</tissue>
    </source>
</reference>
<accession>A0A2K3KQG6</accession>
<protein>
    <submittedName>
        <fullName evidence="1">Uncharacterized protein</fullName>
    </submittedName>
</protein>
<proteinExistence type="predicted"/>
<comment type="caution">
    <text evidence="1">The sequence shown here is derived from an EMBL/GenBank/DDBJ whole genome shotgun (WGS) entry which is preliminary data.</text>
</comment>